<dbReference type="GO" id="GO:0016787">
    <property type="term" value="F:hydrolase activity"/>
    <property type="evidence" value="ECO:0007669"/>
    <property type="project" value="UniProtKB-KW"/>
</dbReference>
<evidence type="ECO:0000313" key="5">
    <source>
        <dbReference type="Proteomes" id="UP000176822"/>
    </source>
</evidence>
<accession>A0A1F4Z388</accession>
<dbReference type="InterPro" id="IPR023346">
    <property type="entry name" value="Lysozyme-like_dom_sf"/>
</dbReference>
<name>A0A1F4Z388_9BACT</name>
<evidence type="ECO:0000256" key="2">
    <source>
        <dbReference type="SAM" id="MobiDB-lite"/>
    </source>
</evidence>
<feature type="compositionally biased region" description="Pro residues" evidence="2">
    <location>
        <begin position="83"/>
        <end position="93"/>
    </location>
</feature>
<feature type="region of interest" description="Disordered" evidence="2">
    <location>
        <begin position="73"/>
        <end position="93"/>
    </location>
</feature>
<comment type="caution">
    <text evidence="4">The sequence shown here is derived from an EMBL/GenBank/DDBJ whole genome shotgun (WGS) entry which is preliminary data.</text>
</comment>
<dbReference type="Pfam" id="PF06737">
    <property type="entry name" value="Transglycosylas"/>
    <property type="match status" value="1"/>
</dbReference>
<dbReference type="InterPro" id="IPR010618">
    <property type="entry name" value="RPF"/>
</dbReference>
<dbReference type="Gene3D" id="1.10.530.10">
    <property type="match status" value="1"/>
</dbReference>
<protein>
    <recommendedName>
        <fullName evidence="3">Resuscitation-promoting factor core lysozyme-like domain-containing protein</fullName>
    </recommendedName>
</protein>
<evidence type="ECO:0000259" key="3">
    <source>
        <dbReference type="Pfam" id="PF06737"/>
    </source>
</evidence>
<dbReference type="SUPFAM" id="SSF53955">
    <property type="entry name" value="Lysozyme-like"/>
    <property type="match status" value="1"/>
</dbReference>
<keyword evidence="1" id="KW-0378">Hydrolase</keyword>
<organism evidence="4 5">
    <name type="scientific">Candidatus Amesbacteria bacterium RIFCSPLOWO2_01_FULL_47_33</name>
    <dbReference type="NCBI Taxonomy" id="1797258"/>
    <lineage>
        <taxon>Bacteria</taxon>
        <taxon>Candidatus Amesiibacteriota</taxon>
    </lineage>
</organism>
<reference evidence="4 5" key="1">
    <citation type="journal article" date="2016" name="Nat. Commun.">
        <title>Thousands of microbial genomes shed light on interconnected biogeochemical processes in an aquifer system.</title>
        <authorList>
            <person name="Anantharaman K."/>
            <person name="Brown C.T."/>
            <person name="Hug L.A."/>
            <person name="Sharon I."/>
            <person name="Castelle C.J."/>
            <person name="Probst A.J."/>
            <person name="Thomas B.C."/>
            <person name="Singh A."/>
            <person name="Wilkins M.J."/>
            <person name="Karaoz U."/>
            <person name="Brodie E.L."/>
            <person name="Williams K.H."/>
            <person name="Hubbard S.S."/>
            <person name="Banfield J.F."/>
        </authorList>
    </citation>
    <scope>NUCLEOTIDE SEQUENCE [LARGE SCALE GENOMIC DNA]</scope>
</reference>
<gene>
    <name evidence="4" type="ORF">A2972_01645</name>
</gene>
<evidence type="ECO:0000313" key="4">
    <source>
        <dbReference type="EMBL" id="OGD00558.1"/>
    </source>
</evidence>
<dbReference type="EMBL" id="MEXM01000036">
    <property type="protein sequence ID" value="OGD00558.1"/>
    <property type="molecule type" value="Genomic_DNA"/>
</dbReference>
<dbReference type="AlphaFoldDB" id="A0A1F4Z388"/>
<feature type="domain" description="Resuscitation-promoting factor core lysozyme-like" evidence="3">
    <location>
        <begin position="131"/>
        <end position="202"/>
    </location>
</feature>
<dbReference type="Proteomes" id="UP000176822">
    <property type="component" value="Unassembled WGS sequence"/>
</dbReference>
<sequence length="205" mass="21960">MQENTDRPLFSRRVAILSLTVIVLLIETLNSGVSRAVAGLAQPLPAPKTASKSLVSARYLASLTTPAPRSFSEVGTLTFTTPTPSPTAAPAPSPTVKPAAIRVILASVPVSPVADTIREFARQYRLDPEKLVRIAFCESGLNPAADSGTYAGIFQFHSSTWASNRRAMGLDPDPALRYDTREAARTAAFKMSRDGYGAWPVCGKR</sequence>
<proteinExistence type="predicted"/>
<evidence type="ECO:0000256" key="1">
    <source>
        <dbReference type="ARBA" id="ARBA00022801"/>
    </source>
</evidence>